<evidence type="ECO:0000256" key="10">
    <source>
        <dbReference type="SAM" id="Phobius"/>
    </source>
</evidence>
<dbReference type="CDD" id="cd06225">
    <property type="entry name" value="HAMP"/>
    <property type="match status" value="1"/>
</dbReference>
<keyword evidence="6" id="KW-0808">Transferase</keyword>
<evidence type="ECO:0000313" key="12">
    <source>
        <dbReference type="EMBL" id="TDF94847.1"/>
    </source>
</evidence>
<dbReference type="PANTHER" id="PTHR34220">
    <property type="entry name" value="SENSOR HISTIDINE KINASE YPDA"/>
    <property type="match status" value="1"/>
</dbReference>
<dbReference type="Gene3D" id="6.10.340.10">
    <property type="match status" value="1"/>
</dbReference>
<evidence type="ECO:0000256" key="1">
    <source>
        <dbReference type="ARBA" id="ARBA00000085"/>
    </source>
</evidence>
<gene>
    <name evidence="12" type="ORF">E1757_23135</name>
</gene>
<dbReference type="InterPro" id="IPR050640">
    <property type="entry name" value="Bact_2-comp_sensor_kinase"/>
</dbReference>
<dbReference type="Pfam" id="PF02518">
    <property type="entry name" value="HATPase_c"/>
    <property type="match status" value="1"/>
</dbReference>
<dbReference type="EMBL" id="SMRT01000012">
    <property type="protein sequence ID" value="TDF94847.1"/>
    <property type="molecule type" value="Genomic_DNA"/>
</dbReference>
<comment type="catalytic activity">
    <reaction evidence="1">
        <text>ATP + protein L-histidine = ADP + protein N-phospho-L-histidine.</text>
        <dbReference type="EC" id="2.7.13.3"/>
    </reaction>
</comment>
<feature type="transmembrane region" description="Helical" evidence="10">
    <location>
        <begin position="318"/>
        <end position="338"/>
    </location>
</feature>
<dbReference type="SMART" id="SM00304">
    <property type="entry name" value="HAMP"/>
    <property type="match status" value="1"/>
</dbReference>
<dbReference type="GO" id="GO:0005886">
    <property type="term" value="C:plasma membrane"/>
    <property type="evidence" value="ECO:0007669"/>
    <property type="project" value="UniProtKB-SubCell"/>
</dbReference>
<dbReference type="SUPFAM" id="SSF158472">
    <property type="entry name" value="HAMP domain-like"/>
    <property type="match status" value="1"/>
</dbReference>
<keyword evidence="7 12" id="KW-0418">Kinase</keyword>
<evidence type="ECO:0000256" key="6">
    <source>
        <dbReference type="ARBA" id="ARBA00022679"/>
    </source>
</evidence>
<keyword evidence="8" id="KW-0902">Two-component regulatory system</keyword>
<feature type="domain" description="HAMP" evidence="11">
    <location>
        <begin position="338"/>
        <end position="390"/>
    </location>
</feature>
<dbReference type="InterPro" id="IPR003660">
    <property type="entry name" value="HAMP_dom"/>
</dbReference>
<evidence type="ECO:0000256" key="3">
    <source>
        <dbReference type="ARBA" id="ARBA00012438"/>
    </source>
</evidence>
<evidence type="ECO:0000256" key="4">
    <source>
        <dbReference type="ARBA" id="ARBA00022475"/>
    </source>
</evidence>
<comment type="caution">
    <text evidence="12">The sequence shown here is derived from an EMBL/GenBank/DDBJ whole genome shotgun (WGS) entry which is preliminary data.</text>
</comment>
<dbReference type="Proteomes" id="UP000295636">
    <property type="component" value="Unassembled WGS sequence"/>
</dbReference>
<dbReference type="EC" id="2.7.13.3" evidence="3"/>
<evidence type="ECO:0000256" key="2">
    <source>
        <dbReference type="ARBA" id="ARBA00004651"/>
    </source>
</evidence>
<dbReference type="PRINTS" id="PR00344">
    <property type="entry name" value="BCTRLSENSOR"/>
</dbReference>
<name>A0A4R5KK38_9BACL</name>
<keyword evidence="9 10" id="KW-0472">Membrane</keyword>
<dbReference type="InterPro" id="IPR003594">
    <property type="entry name" value="HATPase_dom"/>
</dbReference>
<keyword evidence="13" id="KW-1185">Reference proteome</keyword>
<comment type="subcellular location">
    <subcellularLocation>
        <location evidence="2">Cell membrane</location>
        <topology evidence="2">Multi-pass membrane protein</topology>
    </subcellularLocation>
</comment>
<dbReference type="OrthoDB" id="9776552at2"/>
<dbReference type="Pfam" id="PF00672">
    <property type="entry name" value="HAMP"/>
    <property type="match status" value="1"/>
</dbReference>
<dbReference type="PANTHER" id="PTHR34220:SF7">
    <property type="entry name" value="SENSOR HISTIDINE KINASE YPDA"/>
    <property type="match status" value="1"/>
</dbReference>
<evidence type="ECO:0000256" key="8">
    <source>
        <dbReference type="ARBA" id="ARBA00023012"/>
    </source>
</evidence>
<reference evidence="12 13" key="1">
    <citation type="submission" date="2019-03" db="EMBL/GenBank/DDBJ databases">
        <title>This is whole genome sequence of Paenibacillus sp MS74 strain.</title>
        <authorList>
            <person name="Trinh H.N."/>
        </authorList>
    </citation>
    <scope>NUCLEOTIDE SEQUENCE [LARGE SCALE GENOMIC DNA]</scope>
    <source>
        <strain evidence="12 13">MS74</strain>
    </source>
</reference>
<sequence>MLVHSLDGSFPRANYSAIMYIYKSQYYSDTEGPMRTIQGKMFIAFSVVICLAIVPIAYSAYWNSSKVIERNAIAYISERISSANGDLQSMIEDADKISKVITSSKDIIQNIVMSGTEAPAYDWFMEKKAAEDFLSSMAAYKPFIERITVAGTNGKLFQTGNRRINPEVIDMLKSEPSLMQNKKHLRYDSSVEGKMMLIRPVSQGGQVIGYCIVEFDPGIVRKVFDIEPLADSMVAVLDEFRNIMYHTHPELIRMPAADTSLRQIIQSKSDGFENKVVTVDGIPYLTVQFSSGFTGWTTIGMVPLRSLLSEVHNIRDQIITIAAIVLVAVLIVSIVLSNQITRNIKRLRNAMRLVREGHLNARPRIRSSDEVGQLSEMFTSMMSRLQDSMNETQARERQKREAEYKALQAQINPHFLYNTLNTIKYLARIQHARNIEEISESLIEIMRFAIDSSREMITIREELEQVNRYISIQKFKFLDRLTVVADTEETVLDCLIPKLTLQPVVENALHHGLGGSTAQGTVRIRIYGEGRERVKLDVTDNGTGISEEQIADILNNEPGNGAGTDAVQSRSNAGIGLKNVNERIKFAFGDKYGLSLYSQPGEFTTVELTLPQQRRLG</sequence>
<dbReference type="PROSITE" id="PS50885">
    <property type="entry name" value="HAMP"/>
    <property type="match status" value="1"/>
</dbReference>
<feature type="transmembrane region" description="Helical" evidence="10">
    <location>
        <begin position="42"/>
        <end position="62"/>
    </location>
</feature>
<dbReference type="InterPro" id="IPR004358">
    <property type="entry name" value="Sig_transdc_His_kin-like_C"/>
</dbReference>
<dbReference type="GO" id="GO:0000155">
    <property type="term" value="F:phosphorelay sensor kinase activity"/>
    <property type="evidence" value="ECO:0007669"/>
    <property type="project" value="InterPro"/>
</dbReference>
<dbReference type="Gene3D" id="3.30.565.10">
    <property type="entry name" value="Histidine kinase-like ATPase, C-terminal domain"/>
    <property type="match status" value="1"/>
</dbReference>
<proteinExistence type="predicted"/>
<evidence type="ECO:0000256" key="7">
    <source>
        <dbReference type="ARBA" id="ARBA00022777"/>
    </source>
</evidence>
<dbReference type="SMART" id="SM00387">
    <property type="entry name" value="HATPase_c"/>
    <property type="match status" value="1"/>
</dbReference>
<protein>
    <recommendedName>
        <fullName evidence="3">histidine kinase</fullName>
        <ecNumber evidence="3">2.7.13.3</ecNumber>
    </recommendedName>
</protein>
<accession>A0A4R5KK38</accession>
<keyword evidence="10" id="KW-0812">Transmembrane</keyword>
<evidence type="ECO:0000313" key="13">
    <source>
        <dbReference type="Proteomes" id="UP000295636"/>
    </source>
</evidence>
<evidence type="ECO:0000256" key="5">
    <source>
        <dbReference type="ARBA" id="ARBA00022553"/>
    </source>
</evidence>
<keyword evidence="4" id="KW-1003">Cell membrane</keyword>
<dbReference type="SUPFAM" id="SSF55874">
    <property type="entry name" value="ATPase domain of HSP90 chaperone/DNA topoisomerase II/histidine kinase"/>
    <property type="match status" value="1"/>
</dbReference>
<dbReference type="InterPro" id="IPR036890">
    <property type="entry name" value="HATPase_C_sf"/>
</dbReference>
<evidence type="ECO:0000259" key="11">
    <source>
        <dbReference type="PROSITE" id="PS50885"/>
    </source>
</evidence>
<organism evidence="12 13">
    <name type="scientific">Paenibacillus piri</name>
    <dbReference type="NCBI Taxonomy" id="2547395"/>
    <lineage>
        <taxon>Bacteria</taxon>
        <taxon>Bacillati</taxon>
        <taxon>Bacillota</taxon>
        <taxon>Bacilli</taxon>
        <taxon>Bacillales</taxon>
        <taxon>Paenibacillaceae</taxon>
        <taxon>Paenibacillus</taxon>
    </lineage>
</organism>
<keyword evidence="5" id="KW-0597">Phosphoprotein</keyword>
<dbReference type="Pfam" id="PF06580">
    <property type="entry name" value="His_kinase"/>
    <property type="match status" value="1"/>
</dbReference>
<dbReference type="AlphaFoldDB" id="A0A4R5KK38"/>
<dbReference type="InterPro" id="IPR010559">
    <property type="entry name" value="Sig_transdc_His_kin_internal"/>
</dbReference>
<evidence type="ECO:0000256" key="9">
    <source>
        <dbReference type="ARBA" id="ARBA00023136"/>
    </source>
</evidence>
<keyword evidence="10" id="KW-1133">Transmembrane helix</keyword>